<keyword evidence="2" id="KW-1185">Reference proteome</keyword>
<name>A0A9E6ZHP4_ALIAG</name>
<dbReference type="OrthoDB" id="848621at2"/>
<dbReference type="Proteomes" id="UP000829401">
    <property type="component" value="Chromosome"/>
</dbReference>
<sequence>MLETADCIRLYGDTLSQANATAELRNKLDVAVPEARTKQSLCLFQLHNIEGITELRDLGGVLTDLSRIMDEVTNKSVAMTGSEIDLSTS</sequence>
<dbReference type="EMBL" id="CP080467">
    <property type="protein sequence ID" value="UNO47251.1"/>
    <property type="molecule type" value="Genomic_DNA"/>
</dbReference>
<reference evidence="2" key="1">
    <citation type="journal article" date="2022" name="G3 (Bethesda)">
        <title>Unveiling the complete genome sequence of Alicyclobacillus acidoterrestris DSM 3922T, a taint-producing strain.</title>
        <authorList>
            <person name="Leonardo I.C."/>
            <person name="Barreto Crespo M.T."/>
            <person name="Gaspar F.B."/>
        </authorList>
    </citation>
    <scope>NUCLEOTIDE SEQUENCE [LARGE SCALE GENOMIC DNA]</scope>
    <source>
        <strain evidence="2">DSM 3922</strain>
    </source>
</reference>
<evidence type="ECO:0000313" key="2">
    <source>
        <dbReference type="Proteomes" id="UP000829401"/>
    </source>
</evidence>
<proteinExistence type="predicted"/>
<dbReference type="RefSeq" id="WP_152498736.1">
    <property type="nucleotide sequence ID" value="NZ_AURB01000087.1"/>
</dbReference>
<dbReference type="KEGG" id="aaco:K1I37_10915"/>
<protein>
    <submittedName>
        <fullName evidence="1">Uncharacterized protein</fullName>
    </submittedName>
</protein>
<gene>
    <name evidence="1" type="ORF">K1I37_10915</name>
</gene>
<organism evidence="1 2">
    <name type="scientific">Alicyclobacillus acidoterrestris (strain ATCC 49025 / DSM 3922 / CIP 106132 / NCIMB 13137 / GD3B)</name>
    <dbReference type="NCBI Taxonomy" id="1356854"/>
    <lineage>
        <taxon>Bacteria</taxon>
        <taxon>Bacillati</taxon>
        <taxon>Bacillota</taxon>
        <taxon>Bacilli</taxon>
        <taxon>Bacillales</taxon>
        <taxon>Alicyclobacillaceae</taxon>
        <taxon>Alicyclobacillus</taxon>
    </lineage>
</organism>
<accession>A0A9E6ZHP4</accession>
<dbReference type="AlphaFoldDB" id="A0A9E6ZHP4"/>
<evidence type="ECO:0000313" key="1">
    <source>
        <dbReference type="EMBL" id="UNO47251.1"/>
    </source>
</evidence>